<dbReference type="AlphaFoldDB" id="A0A101MRQ9"/>
<dbReference type="EMBL" id="LLXE01000025">
    <property type="protein sequence ID" value="KUM65516.1"/>
    <property type="molecule type" value="Genomic_DNA"/>
</dbReference>
<accession>A0A101MRQ9</accession>
<name>A0A101MRQ9_PENFR</name>
<proteinExistence type="predicted"/>
<organism evidence="1 2">
    <name type="scientific">Penicillium freii</name>
    <dbReference type="NCBI Taxonomy" id="48697"/>
    <lineage>
        <taxon>Eukaryota</taxon>
        <taxon>Fungi</taxon>
        <taxon>Dikarya</taxon>
        <taxon>Ascomycota</taxon>
        <taxon>Pezizomycotina</taxon>
        <taxon>Eurotiomycetes</taxon>
        <taxon>Eurotiomycetidae</taxon>
        <taxon>Eurotiales</taxon>
        <taxon>Aspergillaceae</taxon>
        <taxon>Penicillium</taxon>
    </lineage>
</organism>
<dbReference type="STRING" id="48697.A0A101MRQ9"/>
<evidence type="ECO:0000313" key="1">
    <source>
        <dbReference type="EMBL" id="KUM65516.1"/>
    </source>
</evidence>
<dbReference type="Proteomes" id="UP000055045">
    <property type="component" value="Unassembled WGS sequence"/>
</dbReference>
<sequence>MDAIGKCHVSSCAHCGPRVDILILQPPHLALPKPTMAMAEPSTITALEIDDGRDPSVQEFIDNTLAALIHGLSQSPVEAHISITLKRRASPMACIINPITGALEASPRVETHRKYSWPGKTAHEAWKFSKIIPPTPSSFES</sequence>
<evidence type="ECO:0000313" key="2">
    <source>
        <dbReference type="Proteomes" id="UP000055045"/>
    </source>
</evidence>
<protein>
    <submittedName>
        <fullName evidence="1">Uncharacterized protein</fullName>
    </submittedName>
</protein>
<reference evidence="1 2" key="1">
    <citation type="submission" date="2015-10" db="EMBL/GenBank/DDBJ databases">
        <title>Genome sequencing of Penicillium freii.</title>
        <authorList>
            <person name="Nguyen H.D."/>
            <person name="Visagie C.M."/>
            <person name="Seifert K.A."/>
        </authorList>
    </citation>
    <scope>NUCLEOTIDE SEQUENCE [LARGE SCALE GENOMIC DNA]</scope>
    <source>
        <strain evidence="1 2">DAOM 242723</strain>
    </source>
</reference>
<gene>
    <name evidence="1" type="ORF">ACN42_g1551</name>
</gene>
<keyword evidence="2" id="KW-1185">Reference proteome</keyword>
<comment type="caution">
    <text evidence="1">The sequence shown here is derived from an EMBL/GenBank/DDBJ whole genome shotgun (WGS) entry which is preliminary data.</text>
</comment>